<name>A0AAE3GUK4_9CYAN</name>
<comment type="caution">
    <text evidence="1">The sequence shown here is derived from an EMBL/GenBank/DDBJ whole genome shotgun (WGS) entry which is preliminary data.</text>
</comment>
<protein>
    <submittedName>
        <fullName evidence="1">Uncharacterized protein</fullName>
    </submittedName>
</protein>
<sequence length="51" mass="5946">MNNINWVFMALLVYTVREVRVVDIMHLRADRTSKSCVCTTAFKQTNARIKT</sequence>
<dbReference type="RefSeq" id="WP_254013014.1">
    <property type="nucleotide sequence ID" value="NZ_JAMZMM010000181.1"/>
</dbReference>
<accession>A0AAE3GUK4</accession>
<gene>
    <name evidence="1" type="ORF">NJ959_17610</name>
</gene>
<dbReference type="AlphaFoldDB" id="A0AAE3GUK4"/>
<dbReference type="Proteomes" id="UP001204953">
    <property type="component" value="Unassembled WGS sequence"/>
</dbReference>
<keyword evidence="2" id="KW-1185">Reference proteome</keyword>
<reference evidence="1" key="1">
    <citation type="submission" date="2022-06" db="EMBL/GenBank/DDBJ databases">
        <title>New cyanobacteria of genus Symplocastrum in benthos of Lake Baikal.</title>
        <authorList>
            <person name="Sorokovikova E."/>
            <person name="Tikhonova I."/>
            <person name="Krasnopeev A."/>
            <person name="Evseev P."/>
            <person name="Gladkikh A."/>
            <person name="Belykh O."/>
        </authorList>
    </citation>
    <scope>NUCLEOTIDE SEQUENCE</scope>
    <source>
        <strain evidence="1">BBK-W-15</strain>
    </source>
</reference>
<proteinExistence type="predicted"/>
<evidence type="ECO:0000313" key="1">
    <source>
        <dbReference type="EMBL" id="MCP2730251.1"/>
    </source>
</evidence>
<evidence type="ECO:0000313" key="2">
    <source>
        <dbReference type="Proteomes" id="UP001204953"/>
    </source>
</evidence>
<dbReference type="EMBL" id="JAMZMM010000181">
    <property type="protein sequence ID" value="MCP2730251.1"/>
    <property type="molecule type" value="Genomic_DNA"/>
</dbReference>
<organism evidence="1 2">
    <name type="scientific">Limnofasciculus baicalensis BBK-W-15</name>
    <dbReference type="NCBI Taxonomy" id="2699891"/>
    <lineage>
        <taxon>Bacteria</taxon>
        <taxon>Bacillati</taxon>
        <taxon>Cyanobacteriota</taxon>
        <taxon>Cyanophyceae</taxon>
        <taxon>Coleofasciculales</taxon>
        <taxon>Coleofasciculaceae</taxon>
        <taxon>Limnofasciculus</taxon>
        <taxon>Limnofasciculus baicalensis</taxon>
    </lineage>
</organism>